<dbReference type="InterPro" id="IPR026353">
    <property type="entry name" value="Hypoxan-DNA_Glyclase"/>
</dbReference>
<dbReference type="SMART" id="SM00987">
    <property type="entry name" value="UreE_C"/>
    <property type="match status" value="1"/>
</dbReference>
<evidence type="ECO:0000313" key="3">
    <source>
        <dbReference type="Proteomes" id="UP000748752"/>
    </source>
</evidence>
<dbReference type="Proteomes" id="UP000748752">
    <property type="component" value="Unassembled WGS sequence"/>
</dbReference>
<gene>
    <name evidence="2" type="ORF">CKO31_09390</name>
</gene>
<evidence type="ECO:0000259" key="1">
    <source>
        <dbReference type="SMART" id="SM00986"/>
    </source>
</evidence>
<feature type="domain" description="Uracil-DNA glycosylase-like" evidence="1">
    <location>
        <begin position="16"/>
        <end position="174"/>
    </location>
</feature>
<dbReference type="Pfam" id="PF03167">
    <property type="entry name" value="UDG"/>
    <property type="match status" value="1"/>
</dbReference>
<dbReference type="RefSeq" id="WP_200236363.1">
    <property type="nucleotide sequence ID" value="NZ_NRRV01000019.1"/>
</dbReference>
<dbReference type="InterPro" id="IPR036895">
    <property type="entry name" value="Uracil-DNA_glycosylase-like_sf"/>
</dbReference>
<dbReference type="Gene3D" id="3.40.470.10">
    <property type="entry name" value="Uracil-DNA glycosylase-like domain"/>
    <property type="match status" value="1"/>
</dbReference>
<accession>A0ABS1CGA2</accession>
<name>A0ABS1CGA2_9GAMM</name>
<sequence length="181" mass="19721">MSEPADPVLPIRRAFPPVLGDAPRLLILGSMPSEASLARRQYYGHARNAFWPIMERLLGLPAGTDYAGRTRALRNHGIALWDVIAACARPGSLDADIRPETVQVNDFAALLAAHPSIQCIAFNGGTAEREFRRRVLPTLAAEQAGIERLRLPSTSPAHAGMRFEAKLHAWRVILDKIAGSA</sequence>
<reference evidence="2 3" key="1">
    <citation type="journal article" date="2020" name="Microorganisms">
        <title>Osmotic Adaptation and Compatible Solute Biosynthesis of Phototrophic Bacteria as Revealed from Genome Analyses.</title>
        <authorList>
            <person name="Imhoff J.F."/>
            <person name="Rahn T."/>
            <person name="Kunzel S."/>
            <person name="Keller A."/>
            <person name="Neulinger S.C."/>
        </authorList>
    </citation>
    <scope>NUCLEOTIDE SEQUENCE [LARGE SCALE GENOMIC DNA]</scope>
    <source>
        <strain evidence="2 3">DSM 6210</strain>
    </source>
</reference>
<organism evidence="2 3">
    <name type="scientific">Thiohalocapsa halophila</name>
    <dbReference type="NCBI Taxonomy" id="69359"/>
    <lineage>
        <taxon>Bacteria</taxon>
        <taxon>Pseudomonadati</taxon>
        <taxon>Pseudomonadota</taxon>
        <taxon>Gammaproteobacteria</taxon>
        <taxon>Chromatiales</taxon>
        <taxon>Chromatiaceae</taxon>
        <taxon>Thiohalocapsa</taxon>
    </lineage>
</organism>
<comment type="caution">
    <text evidence="2">The sequence shown here is derived from an EMBL/GenBank/DDBJ whole genome shotgun (WGS) entry which is preliminary data.</text>
</comment>
<evidence type="ECO:0000313" key="2">
    <source>
        <dbReference type="EMBL" id="MBK1630950.1"/>
    </source>
</evidence>
<dbReference type="NCBIfam" id="TIGR04274">
    <property type="entry name" value="hypoxanDNAglyco"/>
    <property type="match status" value="1"/>
</dbReference>
<keyword evidence="3" id="KW-1185">Reference proteome</keyword>
<proteinExistence type="predicted"/>
<dbReference type="EMBL" id="NRRV01000019">
    <property type="protein sequence ID" value="MBK1630950.1"/>
    <property type="molecule type" value="Genomic_DNA"/>
</dbReference>
<protein>
    <submittedName>
        <fullName evidence="2">DNA-deoxyinosine glycosylase</fullName>
    </submittedName>
</protein>
<dbReference type="CDD" id="cd10032">
    <property type="entry name" value="UDG-F6_HDG"/>
    <property type="match status" value="1"/>
</dbReference>
<dbReference type="InterPro" id="IPR005122">
    <property type="entry name" value="Uracil-DNA_glycosylase-like"/>
</dbReference>
<dbReference type="SUPFAM" id="SSF52141">
    <property type="entry name" value="Uracil-DNA glycosylase-like"/>
    <property type="match status" value="1"/>
</dbReference>
<dbReference type="SMART" id="SM00986">
    <property type="entry name" value="UDG"/>
    <property type="match status" value="1"/>
</dbReference>